<dbReference type="Proteomes" id="UP001060085">
    <property type="component" value="Linkage Group LG03"/>
</dbReference>
<protein>
    <submittedName>
        <fullName evidence="1">Uncharacterized protein</fullName>
    </submittedName>
</protein>
<accession>A0ACC0BMB6</accession>
<organism evidence="1 2">
    <name type="scientific">Catharanthus roseus</name>
    <name type="common">Madagascar periwinkle</name>
    <name type="synonym">Vinca rosea</name>
    <dbReference type="NCBI Taxonomy" id="4058"/>
    <lineage>
        <taxon>Eukaryota</taxon>
        <taxon>Viridiplantae</taxon>
        <taxon>Streptophyta</taxon>
        <taxon>Embryophyta</taxon>
        <taxon>Tracheophyta</taxon>
        <taxon>Spermatophyta</taxon>
        <taxon>Magnoliopsida</taxon>
        <taxon>eudicotyledons</taxon>
        <taxon>Gunneridae</taxon>
        <taxon>Pentapetalae</taxon>
        <taxon>asterids</taxon>
        <taxon>lamiids</taxon>
        <taxon>Gentianales</taxon>
        <taxon>Apocynaceae</taxon>
        <taxon>Rauvolfioideae</taxon>
        <taxon>Vinceae</taxon>
        <taxon>Catharanthinae</taxon>
        <taxon>Catharanthus</taxon>
    </lineage>
</organism>
<proteinExistence type="predicted"/>
<reference evidence="2" key="1">
    <citation type="journal article" date="2023" name="Nat. Plants">
        <title>Single-cell RNA sequencing provides a high-resolution roadmap for understanding the multicellular compartmentation of specialized metabolism.</title>
        <authorList>
            <person name="Sun S."/>
            <person name="Shen X."/>
            <person name="Li Y."/>
            <person name="Li Y."/>
            <person name="Wang S."/>
            <person name="Li R."/>
            <person name="Zhang H."/>
            <person name="Shen G."/>
            <person name="Guo B."/>
            <person name="Wei J."/>
            <person name="Xu J."/>
            <person name="St-Pierre B."/>
            <person name="Chen S."/>
            <person name="Sun C."/>
        </authorList>
    </citation>
    <scope>NUCLEOTIDE SEQUENCE [LARGE SCALE GENOMIC DNA]</scope>
</reference>
<dbReference type="EMBL" id="CM044703">
    <property type="protein sequence ID" value="KAI5673719.1"/>
    <property type="molecule type" value="Genomic_DNA"/>
</dbReference>
<evidence type="ECO:0000313" key="1">
    <source>
        <dbReference type="EMBL" id="KAI5673719.1"/>
    </source>
</evidence>
<evidence type="ECO:0000313" key="2">
    <source>
        <dbReference type="Proteomes" id="UP001060085"/>
    </source>
</evidence>
<comment type="caution">
    <text evidence="1">The sequence shown here is derived from an EMBL/GenBank/DDBJ whole genome shotgun (WGS) entry which is preliminary data.</text>
</comment>
<name>A0ACC0BMB6_CATRO</name>
<keyword evidence="2" id="KW-1185">Reference proteome</keyword>
<gene>
    <name evidence="1" type="ORF">M9H77_14083</name>
</gene>
<sequence length="114" mass="12301">MAYLDLDCQTGHHDQKTLDLHVHVLQIPQSAASTCPATRQSTSAPLNSTSTTVWYGLPRTAARWLCGKCLLNIMLRWSATQGTANRNHAPAGDNYGSPSITPVAMLSTSCSMEV</sequence>